<reference evidence="1 2" key="1">
    <citation type="submission" date="2013-02" db="EMBL/GenBank/DDBJ databases">
        <title>Draft genome sequence of Amycolatopsis vancoresmycina strain DSM 44592T.</title>
        <authorList>
            <person name="Kumar S."/>
            <person name="Kaur N."/>
            <person name="Kaur C."/>
            <person name="Raghava G.P.S."/>
            <person name="Mayilraj S."/>
        </authorList>
    </citation>
    <scope>NUCLEOTIDE SEQUENCE [LARGE SCALE GENOMIC DNA]</scope>
    <source>
        <strain evidence="1 2">DSM 44592</strain>
    </source>
</reference>
<evidence type="ECO:0000313" key="2">
    <source>
        <dbReference type="Proteomes" id="UP000014139"/>
    </source>
</evidence>
<dbReference type="OrthoDB" id="3700530at2"/>
<dbReference type="EMBL" id="AOUO01000401">
    <property type="protein sequence ID" value="EOD65455.1"/>
    <property type="molecule type" value="Genomic_DNA"/>
</dbReference>
<protein>
    <recommendedName>
        <fullName evidence="3">ArsR family transcriptional regulator</fullName>
    </recommendedName>
</protein>
<evidence type="ECO:0008006" key="3">
    <source>
        <dbReference type="Google" id="ProtNLM"/>
    </source>
</evidence>
<evidence type="ECO:0000313" key="1">
    <source>
        <dbReference type="EMBL" id="EOD65455.1"/>
    </source>
</evidence>
<sequence>MSTHPNALSRRAIAMLKAVAEGRAELRCSCEPDLRVDGLSCCDQNTAHDLAHAGLVRPTRLVAPGQWAPAELTEAGHRALAQGTTAAAA</sequence>
<dbReference type="Proteomes" id="UP000014139">
    <property type="component" value="Unassembled WGS sequence"/>
</dbReference>
<dbReference type="AlphaFoldDB" id="R1HPM6"/>
<dbReference type="RefSeq" id="WP_003099291.1">
    <property type="nucleotide sequence ID" value="NZ_AOUO01000401.1"/>
</dbReference>
<keyword evidence="2" id="KW-1185">Reference proteome</keyword>
<accession>R1HPM6</accession>
<comment type="caution">
    <text evidence="1">The sequence shown here is derived from an EMBL/GenBank/DDBJ whole genome shotgun (WGS) entry which is preliminary data.</text>
</comment>
<organism evidence="1 2">
    <name type="scientific">Amycolatopsis vancoresmycina DSM 44592</name>
    <dbReference type="NCBI Taxonomy" id="1292037"/>
    <lineage>
        <taxon>Bacteria</taxon>
        <taxon>Bacillati</taxon>
        <taxon>Actinomycetota</taxon>
        <taxon>Actinomycetes</taxon>
        <taxon>Pseudonocardiales</taxon>
        <taxon>Pseudonocardiaceae</taxon>
        <taxon>Amycolatopsis</taxon>
    </lineage>
</organism>
<dbReference type="PATRIC" id="fig|1292037.4.peg.5001"/>
<proteinExistence type="predicted"/>
<name>R1HPM6_9PSEU</name>
<gene>
    <name evidence="1" type="ORF">H480_26467</name>
</gene>
<dbReference type="eggNOG" id="ENOG50331DW">
    <property type="taxonomic scope" value="Bacteria"/>
</dbReference>